<feature type="compositionally biased region" description="Low complexity" evidence="1">
    <location>
        <begin position="60"/>
        <end position="73"/>
    </location>
</feature>
<organism evidence="3 4">
    <name type="scientific">Lineolata rhizophorae</name>
    <dbReference type="NCBI Taxonomy" id="578093"/>
    <lineage>
        <taxon>Eukaryota</taxon>
        <taxon>Fungi</taxon>
        <taxon>Dikarya</taxon>
        <taxon>Ascomycota</taxon>
        <taxon>Pezizomycotina</taxon>
        <taxon>Dothideomycetes</taxon>
        <taxon>Dothideomycetes incertae sedis</taxon>
        <taxon>Lineolatales</taxon>
        <taxon>Lineolataceae</taxon>
        <taxon>Lineolata</taxon>
    </lineage>
</organism>
<name>A0A6A6P6Z3_9PEZI</name>
<reference evidence="3" key="1">
    <citation type="journal article" date="2020" name="Stud. Mycol.">
        <title>101 Dothideomycetes genomes: a test case for predicting lifestyles and emergence of pathogens.</title>
        <authorList>
            <person name="Haridas S."/>
            <person name="Albert R."/>
            <person name="Binder M."/>
            <person name="Bloem J."/>
            <person name="Labutti K."/>
            <person name="Salamov A."/>
            <person name="Andreopoulos B."/>
            <person name="Baker S."/>
            <person name="Barry K."/>
            <person name="Bills G."/>
            <person name="Bluhm B."/>
            <person name="Cannon C."/>
            <person name="Castanera R."/>
            <person name="Culley D."/>
            <person name="Daum C."/>
            <person name="Ezra D."/>
            <person name="Gonzalez J."/>
            <person name="Henrissat B."/>
            <person name="Kuo A."/>
            <person name="Liang C."/>
            <person name="Lipzen A."/>
            <person name="Lutzoni F."/>
            <person name="Magnuson J."/>
            <person name="Mondo S."/>
            <person name="Nolan M."/>
            <person name="Ohm R."/>
            <person name="Pangilinan J."/>
            <person name="Park H.-J."/>
            <person name="Ramirez L."/>
            <person name="Alfaro M."/>
            <person name="Sun H."/>
            <person name="Tritt A."/>
            <person name="Yoshinaga Y."/>
            <person name="Zwiers L.-H."/>
            <person name="Turgeon B."/>
            <person name="Goodwin S."/>
            <person name="Spatafora J."/>
            <person name="Crous P."/>
            <person name="Grigoriev I."/>
        </authorList>
    </citation>
    <scope>NUCLEOTIDE SEQUENCE</scope>
    <source>
        <strain evidence="3">ATCC 16933</strain>
    </source>
</reference>
<evidence type="ECO:0000313" key="3">
    <source>
        <dbReference type="EMBL" id="KAF2459649.1"/>
    </source>
</evidence>
<feature type="signal peptide" evidence="2">
    <location>
        <begin position="1"/>
        <end position="28"/>
    </location>
</feature>
<dbReference type="AlphaFoldDB" id="A0A6A6P6Z3"/>
<evidence type="ECO:0000256" key="1">
    <source>
        <dbReference type="SAM" id="MobiDB-lite"/>
    </source>
</evidence>
<evidence type="ECO:0008006" key="5">
    <source>
        <dbReference type="Google" id="ProtNLM"/>
    </source>
</evidence>
<protein>
    <recommendedName>
        <fullName evidence="5">Secreted protein</fullName>
    </recommendedName>
</protein>
<evidence type="ECO:0000313" key="4">
    <source>
        <dbReference type="Proteomes" id="UP000799766"/>
    </source>
</evidence>
<keyword evidence="2" id="KW-0732">Signal</keyword>
<accession>A0A6A6P6Z3</accession>
<feature type="region of interest" description="Disordered" evidence="1">
    <location>
        <begin position="37"/>
        <end position="84"/>
    </location>
</feature>
<dbReference type="Proteomes" id="UP000799766">
    <property type="component" value="Unassembled WGS sequence"/>
</dbReference>
<gene>
    <name evidence="3" type="ORF">BDY21DRAFT_338837</name>
</gene>
<sequence length="191" mass="20855">MLPQSTKPACPFLSPFFLPLFLALRLHARSPFCHQIRRRRRPNHHRRARKSDRTRATKLSAASAPSPGVGAAPHPAPERGAGRSGCLEGYRDRSCGRADLVFRASRARSGNLSLTPQTFAASGHWRPGTAGAVPDVTPAAQRRCRSLVHGVAAAASLHLRACPRGKRCGNPRLSLLFFFSCLLPKRGWPAR</sequence>
<feature type="chain" id="PRO_5025339684" description="Secreted protein" evidence="2">
    <location>
        <begin position="29"/>
        <end position="191"/>
    </location>
</feature>
<keyword evidence="4" id="KW-1185">Reference proteome</keyword>
<feature type="compositionally biased region" description="Basic residues" evidence="1">
    <location>
        <begin position="37"/>
        <end position="52"/>
    </location>
</feature>
<dbReference type="EMBL" id="MU001675">
    <property type="protein sequence ID" value="KAF2459649.1"/>
    <property type="molecule type" value="Genomic_DNA"/>
</dbReference>
<evidence type="ECO:0000256" key="2">
    <source>
        <dbReference type="SAM" id="SignalP"/>
    </source>
</evidence>
<proteinExistence type="predicted"/>